<name>A0AA35JVY7_9SAUR</name>
<evidence type="ECO:0000313" key="2">
    <source>
        <dbReference type="Proteomes" id="UP001178461"/>
    </source>
</evidence>
<organism evidence="1 2">
    <name type="scientific">Podarcis lilfordi</name>
    <name type="common">Lilford's wall lizard</name>
    <dbReference type="NCBI Taxonomy" id="74358"/>
    <lineage>
        <taxon>Eukaryota</taxon>
        <taxon>Metazoa</taxon>
        <taxon>Chordata</taxon>
        <taxon>Craniata</taxon>
        <taxon>Vertebrata</taxon>
        <taxon>Euteleostomi</taxon>
        <taxon>Lepidosauria</taxon>
        <taxon>Squamata</taxon>
        <taxon>Bifurcata</taxon>
        <taxon>Unidentata</taxon>
        <taxon>Episquamata</taxon>
        <taxon>Laterata</taxon>
        <taxon>Lacertibaenia</taxon>
        <taxon>Lacertidae</taxon>
        <taxon>Podarcis</taxon>
    </lineage>
</organism>
<dbReference type="AlphaFoldDB" id="A0AA35JVY7"/>
<dbReference type="Proteomes" id="UP001178461">
    <property type="component" value="Chromosome 2"/>
</dbReference>
<accession>A0AA35JVY7</accession>
<evidence type="ECO:0000313" key="1">
    <source>
        <dbReference type="EMBL" id="CAI5767076.1"/>
    </source>
</evidence>
<protein>
    <submittedName>
        <fullName evidence="1">Uncharacterized protein</fullName>
    </submittedName>
</protein>
<reference evidence="1" key="1">
    <citation type="submission" date="2022-12" db="EMBL/GenBank/DDBJ databases">
        <authorList>
            <person name="Alioto T."/>
            <person name="Alioto T."/>
            <person name="Gomez Garrido J."/>
        </authorList>
    </citation>
    <scope>NUCLEOTIDE SEQUENCE</scope>
</reference>
<proteinExistence type="predicted"/>
<gene>
    <name evidence="1" type="ORF">PODLI_1B002670</name>
</gene>
<keyword evidence="2" id="KW-1185">Reference proteome</keyword>
<dbReference type="EMBL" id="OX395127">
    <property type="protein sequence ID" value="CAI5767076.1"/>
    <property type="molecule type" value="Genomic_DNA"/>
</dbReference>
<sequence length="83" mass="8564">MRASGLSATGREREAAAEEAAAAVQGGYVAERALPPPVFIKGGCFIAAASPSPSTSAVHRIVVWKSTQLALTGMHSTRKALDK</sequence>